<dbReference type="Gene3D" id="1.20.1070.10">
    <property type="entry name" value="Rhodopsin 7-helix transmembrane proteins"/>
    <property type="match status" value="1"/>
</dbReference>
<reference evidence="9" key="1">
    <citation type="journal article" date="2012" name="Nature">
        <title>The oyster genome reveals stress adaptation and complexity of shell formation.</title>
        <authorList>
            <person name="Zhang G."/>
            <person name="Fang X."/>
            <person name="Guo X."/>
            <person name="Li L."/>
            <person name="Luo R."/>
            <person name="Xu F."/>
            <person name="Yang P."/>
            <person name="Zhang L."/>
            <person name="Wang X."/>
            <person name="Qi H."/>
            <person name="Xiong Z."/>
            <person name="Que H."/>
            <person name="Xie Y."/>
            <person name="Holland P.W."/>
            <person name="Paps J."/>
            <person name="Zhu Y."/>
            <person name="Wu F."/>
            <person name="Chen Y."/>
            <person name="Wang J."/>
            <person name="Peng C."/>
            <person name="Meng J."/>
            <person name="Yang L."/>
            <person name="Liu J."/>
            <person name="Wen B."/>
            <person name="Zhang N."/>
            <person name="Huang Z."/>
            <person name="Zhu Q."/>
            <person name="Feng Y."/>
            <person name="Mount A."/>
            <person name="Hedgecock D."/>
            <person name="Xu Z."/>
            <person name="Liu Y."/>
            <person name="Domazet-Loso T."/>
            <person name="Du Y."/>
            <person name="Sun X."/>
            <person name="Zhang S."/>
            <person name="Liu B."/>
            <person name="Cheng P."/>
            <person name="Jiang X."/>
            <person name="Li J."/>
            <person name="Fan D."/>
            <person name="Wang W."/>
            <person name="Fu W."/>
            <person name="Wang T."/>
            <person name="Wang B."/>
            <person name="Zhang J."/>
            <person name="Peng Z."/>
            <person name="Li Y."/>
            <person name="Li N."/>
            <person name="Wang J."/>
            <person name="Chen M."/>
            <person name="He Y."/>
            <person name="Tan F."/>
            <person name="Song X."/>
            <person name="Zheng Q."/>
            <person name="Huang R."/>
            <person name="Yang H."/>
            <person name="Du X."/>
            <person name="Chen L."/>
            <person name="Yang M."/>
            <person name="Gaffney P.M."/>
            <person name="Wang S."/>
            <person name="Luo L."/>
            <person name="She Z."/>
            <person name="Ming Y."/>
            <person name="Huang W."/>
            <person name="Zhang S."/>
            <person name="Huang B."/>
            <person name="Zhang Y."/>
            <person name="Qu T."/>
            <person name="Ni P."/>
            <person name="Miao G."/>
            <person name="Wang J."/>
            <person name="Wang Q."/>
            <person name="Steinberg C.E."/>
            <person name="Wang H."/>
            <person name="Li N."/>
            <person name="Qian L."/>
            <person name="Zhang G."/>
            <person name="Li Y."/>
            <person name="Yang H."/>
            <person name="Liu X."/>
            <person name="Wang J."/>
            <person name="Yin Y."/>
            <person name="Wang J."/>
        </authorList>
    </citation>
    <scope>NUCLEOTIDE SEQUENCE [LARGE SCALE GENOMIC DNA]</scope>
    <source>
        <strain evidence="9">05x7-T-G4-1.051#20</strain>
    </source>
</reference>
<evidence type="ECO:0000259" key="8">
    <source>
        <dbReference type="PROSITE" id="PS50262"/>
    </source>
</evidence>
<evidence type="ECO:0000313" key="9">
    <source>
        <dbReference type="EMBL" id="EKC39037.1"/>
    </source>
</evidence>
<dbReference type="InterPro" id="IPR017452">
    <property type="entry name" value="GPCR_Rhodpsn_7TM"/>
</dbReference>
<dbReference type="EMBL" id="JH817316">
    <property type="protein sequence ID" value="EKC39037.1"/>
    <property type="molecule type" value="Genomic_DNA"/>
</dbReference>
<evidence type="ECO:0000256" key="2">
    <source>
        <dbReference type="ARBA" id="ARBA00022692"/>
    </source>
</evidence>
<dbReference type="GO" id="GO:0005886">
    <property type="term" value="C:plasma membrane"/>
    <property type="evidence" value="ECO:0007669"/>
    <property type="project" value="TreeGrafter"/>
</dbReference>
<feature type="domain" description="G-protein coupled receptors family 1 profile" evidence="8">
    <location>
        <begin position="39"/>
        <end position="318"/>
    </location>
</feature>
<dbReference type="PANTHER" id="PTHR24243:SF224">
    <property type="entry name" value="G-PROTEIN COUPLED RECEPTOR 19-RELATED"/>
    <property type="match status" value="1"/>
</dbReference>
<name>K1QQ26_MAGGI</name>
<keyword evidence="5" id="KW-0472">Membrane</keyword>
<protein>
    <submittedName>
        <fullName evidence="9">Rhodopsin, GQ-coupled</fullName>
    </submittedName>
</protein>
<keyword evidence="7" id="KW-0807">Transducer</keyword>
<dbReference type="AlphaFoldDB" id="K1QQ26"/>
<keyword evidence="3" id="KW-1133">Transmembrane helix</keyword>
<comment type="subcellular location">
    <subcellularLocation>
        <location evidence="1">Membrane</location>
        <topology evidence="1">Multi-pass membrane protein</topology>
    </subcellularLocation>
</comment>
<dbReference type="SUPFAM" id="SSF81321">
    <property type="entry name" value="Family A G protein-coupled receptor-like"/>
    <property type="match status" value="1"/>
</dbReference>
<dbReference type="PRINTS" id="PR00237">
    <property type="entry name" value="GPCRRHODOPSN"/>
</dbReference>
<dbReference type="GO" id="GO:0004930">
    <property type="term" value="F:G protein-coupled receptor activity"/>
    <property type="evidence" value="ECO:0007669"/>
    <property type="project" value="UniProtKB-KW"/>
</dbReference>
<accession>K1QQ26</accession>
<evidence type="ECO:0000256" key="7">
    <source>
        <dbReference type="ARBA" id="ARBA00023224"/>
    </source>
</evidence>
<dbReference type="CDD" id="cd00637">
    <property type="entry name" value="7tm_classA_rhodopsin-like"/>
    <property type="match status" value="1"/>
</dbReference>
<dbReference type="Pfam" id="PF00001">
    <property type="entry name" value="7tm_1"/>
    <property type="match status" value="1"/>
</dbReference>
<dbReference type="InterPro" id="IPR000276">
    <property type="entry name" value="GPCR_Rhodpsn"/>
</dbReference>
<gene>
    <name evidence="9" type="ORF">CGI_10010340</name>
</gene>
<dbReference type="OrthoDB" id="6077868at2759"/>
<evidence type="ECO:0000256" key="5">
    <source>
        <dbReference type="ARBA" id="ARBA00023136"/>
    </source>
</evidence>
<organism evidence="9">
    <name type="scientific">Magallana gigas</name>
    <name type="common">Pacific oyster</name>
    <name type="synonym">Crassostrea gigas</name>
    <dbReference type="NCBI Taxonomy" id="29159"/>
    <lineage>
        <taxon>Eukaryota</taxon>
        <taxon>Metazoa</taxon>
        <taxon>Spiralia</taxon>
        <taxon>Lophotrochozoa</taxon>
        <taxon>Mollusca</taxon>
        <taxon>Bivalvia</taxon>
        <taxon>Autobranchia</taxon>
        <taxon>Pteriomorphia</taxon>
        <taxon>Ostreida</taxon>
        <taxon>Ostreoidea</taxon>
        <taxon>Ostreidae</taxon>
        <taxon>Magallana</taxon>
    </lineage>
</organism>
<dbReference type="PROSITE" id="PS50262">
    <property type="entry name" value="G_PROTEIN_RECEP_F1_2"/>
    <property type="match status" value="1"/>
</dbReference>
<dbReference type="HOGENOM" id="CLU_035647_1_1_1"/>
<dbReference type="InParanoid" id="K1QQ26"/>
<keyword evidence="4" id="KW-0297">G-protein coupled receptor</keyword>
<dbReference type="PANTHER" id="PTHR24243">
    <property type="entry name" value="G-PROTEIN COUPLED RECEPTOR"/>
    <property type="match status" value="1"/>
</dbReference>
<keyword evidence="2" id="KW-0812">Transmembrane</keyword>
<dbReference type="KEGG" id="crg:105338060"/>
<keyword evidence="6" id="KW-0675">Receptor</keyword>
<evidence type="ECO:0000256" key="3">
    <source>
        <dbReference type="ARBA" id="ARBA00022989"/>
    </source>
</evidence>
<evidence type="ECO:0000256" key="6">
    <source>
        <dbReference type="ARBA" id="ARBA00023170"/>
    </source>
</evidence>
<evidence type="ECO:0000256" key="1">
    <source>
        <dbReference type="ARBA" id="ARBA00004141"/>
    </source>
</evidence>
<proteinExistence type="predicted"/>
<evidence type="ECO:0000256" key="4">
    <source>
        <dbReference type="ARBA" id="ARBA00023040"/>
    </source>
</evidence>
<sequence length="340" mass="38443">MANISEEDSRINSWNAELSQTLIPSSVFLGICIVVGIIGNSLVILIYGLKLRGAKERYFIPILAVVDLLALCETAGFNISYNVSPVRFKGQQLCKWSWFFGYMTSVMSIFLLLVIAIQRYLKICRPFGKQMTLGWKRVAVLGTFIAAALISAPIPVTYGLDPAYSARYNVTGSACRRLTQENRWLSLIHAIVCNVIVAGVVWALIILYTLIGRKIHSQMQQWKRQRTNDNNVKMTNLNDGTNGTSSADRNKQTMFKITAMFMLISLIFIVSFSPKVVIFILECVDSGFWDSLSYSNRLLVRFLDVLFVINNIANPFVYAFLDVKFSQQLKKIFCDLDYSL</sequence>